<evidence type="ECO:0000256" key="1">
    <source>
        <dbReference type="SAM" id="MobiDB-lite"/>
    </source>
</evidence>
<feature type="region of interest" description="Disordered" evidence="1">
    <location>
        <begin position="1313"/>
        <end position="1401"/>
    </location>
</feature>
<name>A0A8S1K4Z0_9CILI</name>
<feature type="region of interest" description="Disordered" evidence="1">
    <location>
        <begin position="611"/>
        <end position="645"/>
    </location>
</feature>
<protein>
    <submittedName>
        <fullName evidence="2">Uncharacterized protein</fullName>
    </submittedName>
</protein>
<feature type="compositionally biased region" description="Basic and acidic residues" evidence="1">
    <location>
        <begin position="1375"/>
        <end position="1401"/>
    </location>
</feature>
<keyword evidence="3" id="KW-1185">Reference proteome</keyword>
<accession>A0A8S1K4Z0</accession>
<sequence>MIKNYAKKALLQRYMPITGSIYEFSESQDTEKKKTRPKYTFEEQQEVNKQKHVNFLLKRILLNQYRYKPNKDEMVKKINQYFNPKKQKPEQEVIETQQTEEGQEGQKPHIRIPFISKFTVQRIFRDYIQEKKIFKFKRDYIFSKKIRPYKPSKKDIINQMNIELINQKSIANPNLFDKFKQRPRDFENYNLTNLIMRFDRFQPSQVYHLLKSHFSNGLYGFLKEEQFTTLIFNRPSFQNYISQLPEQFFVNYQKYLNQDHINQIIKEIEYKNTKFLPILRFCELKSKGQYFDHQEAFEQFLKKVPEQDQLLIQYFFFNENSSKLLNNESFLKSILNIQWGGQLNSESLKQQLITLLNVKFKINLNKELQLYLADLFFGSETFDKGIIAIALQFLMFQRLAQAHPIKDLLECFKQTFGEDRYRFYLEQELPKILSNLNVKTYYLQYQKGQIEYQQHKPKKQLTLQNYTNLDGIFLKGKYIQVSQFQIRYNINSTNLMFSFQTIAYDVKENAIKQAVQENSSLILEKELSTYFHYKNYKSDIVNMAHEQIYQKKLYNKNLIRYNLTKQFAQKKRRLRRFRRKIDAKKQLNLLYKVLKKHQKIQPLLQTITLVETESPKAPEGTEEKPQETEEKPQETTSEEQQPEKTLEQEIFTLSEEKKQYNLLKLARTRTFTKFSKMFHKIIIENRPLIKEYREKQFVQKPKSSFCTQKFTEISKDEGTGFMNYLKSVESIDLEVKQQEELNQLQQQKKHQQSRKHGKILLEQGEAEQLKSIFSEDSENLMRIRQEQKKQADMFQKVEQPYRFKKNKESETRESVNRQTFEKNEQEKLIIPQLQEQYVIDNQLYNSELKAKAQFQMEQFFKEEQSKQQLIENIQTFLSGIKQSEDGYHHYLISELIWTLENKKPQEARLIFTQIICQVNNKIEVNEKIKVKYTTQYGEIEKNYGKYINQTCTQFSIGSKGYNYILDYILQEGNYNRLLYKRVLAHYCLYETVLYDSTFERVAQITKNNKIPQTCAEFFYAFQSTKITINYTQMRKVVNLLYQFKHFEAEAEQLIIGFFYVFQWQLKFEELQPIFQRLINYNKRDRYMSLYESLKDQLMGRKLRQIPTQDPVEVNKIMTEYKSLQKEQIKQFVRKFSQLLLDSKLPDDARLVINDAKRYRYQYEILDYKLWILSHVNFFEDALKIWNDYGIKFPNVYDITMFKAFQQVLQYQETAHESDDTKALFQDVIRIYIFEKKIPLDHDLIFEITNTYKRLKEFTSYQNFMKFLLEIRYKCIPSHKFLFYKMMNFTEIDSVKETIKGIIDILFKDEQHKRKDSKKQKKEEEEEVNYDLGNKGPNPLHIQDMSRENKLNNKKKKGILVRGGKSKFSQIETDGLADKNKEEEAKTSKDAKTTKDAKATKE</sequence>
<evidence type="ECO:0000313" key="2">
    <source>
        <dbReference type="EMBL" id="CAD8050510.1"/>
    </source>
</evidence>
<feature type="region of interest" description="Disordered" evidence="1">
    <location>
        <begin position="86"/>
        <end position="106"/>
    </location>
</feature>
<reference evidence="2" key="1">
    <citation type="submission" date="2021-01" db="EMBL/GenBank/DDBJ databases">
        <authorList>
            <consortium name="Genoscope - CEA"/>
            <person name="William W."/>
        </authorList>
    </citation>
    <scope>NUCLEOTIDE SEQUENCE</scope>
</reference>
<proteinExistence type="predicted"/>
<comment type="caution">
    <text evidence="2">The sequence shown here is derived from an EMBL/GenBank/DDBJ whole genome shotgun (WGS) entry which is preliminary data.</text>
</comment>
<feature type="compositionally biased region" description="Basic and acidic residues" evidence="1">
    <location>
        <begin position="613"/>
        <end position="633"/>
    </location>
</feature>
<dbReference type="EMBL" id="CAJJDN010000005">
    <property type="protein sequence ID" value="CAD8050510.1"/>
    <property type="molecule type" value="Genomic_DNA"/>
</dbReference>
<evidence type="ECO:0000313" key="3">
    <source>
        <dbReference type="Proteomes" id="UP000692954"/>
    </source>
</evidence>
<organism evidence="2 3">
    <name type="scientific">Paramecium sonneborni</name>
    <dbReference type="NCBI Taxonomy" id="65129"/>
    <lineage>
        <taxon>Eukaryota</taxon>
        <taxon>Sar</taxon>
        <taxon>Alveolata</taxon>
        <taxon>Ciliophora</taxon>
        <taxon>Intramacronucleata</taxon>
        <taxon>Oligohymenophorea</taxon>
        <taxon>Peniculida</taxon>
        <taxon>Parameciidae</taxon>
        <taxon>Paramecium</taxon>
    </lineage>
</organism>
<dbReference type="Proteomes" id="UP000692954">
    <property type="component" value="Unassembled WGS sequence"/>
</dbReference>
<dbReference type="OrthoDB" id="304175at2759"/>
<gene>
    <name evidence="2" type="ORF">PSON_ATCC_30995.1.T0050052</name>
</gene>